<dbReference type="GO" id="GO:0031146">
    <property type="term" value="P:SCF-dependent proteasomal ubiquitin-dependent protein catabolic process"/>
    <property type="evidence" value="ECO:0007669"/>
    <property type="project" value="TreeGrafter"/>
</dbReference>
<dbReference type="InterPro" id="IPR006553">
    <property type="entry name" value="Leu-rich_rpt_Cys-con_subtyp"/>
</dbReference>
<dbReference type="Proteomes" id="UP000245207">
    <property type="component" value="Unassembled WGS sequence"/>
</dbReference>
<dbReference type="InterPro" id="IPR032675">
    <property type="entry name" value="LRR_dom_sf"/>
</dbReference>
<dbReference type="EMBL" id="PKPP01003129">
    <property type="protein sequence ID" value="PWA71136.1"/>
    <property type="molecule type" value="Genomic_DNA"/>
</dbReference>
<dbReference type="InterPro" id="IPR057207">
    <property type="entry name" value="FBXL15_LRR"/>
</dbReference>
<dbReference type="PANTHER" id="PTHR13318:SF223">
    <property type="entry name" value="RNI-LIKE SUPERFAMILY PROTEIN"/>
    <property type="match status" value="1"/>
</dbReference>
<dbReference type="GO" id="GO:0019005">
    <property type="term" value="C:SCF ubiquitin ligase complex"/>
    <property type="evidence" value="ECO:0007669"/>
    <property type="project" value="TreeGrafter"/>
</dbReference>
<proteinExistence type="predicted"/>
<dbReference type="OrthoDB" id="1870722at2759"/>
<feature type="domain" description="F-box/LRR-repeat protein 15-like leucin rich repeat" evidence="1">
    <location>
        <begin position="4"/>
        <end position="111"/>
    </location>
</feature>
<dbReference type="Gene3D" id="3.80.10.10">
    <property type="entry name" value="Ribonuclease Inhibitor"/>
    <property type="match status" value="1"/>
</dbReference>
<comment type="caution">
    <text evidence="2">The sequence shown here is derived from an EMBL/GenBank/DDBJ whole genome shotgun (WGS) entry which is preliminary data.</text>
</comment>
<dbReference type="SUPFAM" id="SSF52047">
    <property type="entry name" value="RNI-like"/>
    <property type="match status" value="1"/>
</dbReference>
<name>A0A2U1NCC5_ARTAN</name>
<keyword evidence="3" id="KW-1185">Reference proteome</keyword>
<evidence type="ECO:0000259" key="1">
    <source>
        <dbReference type="Pfam" id="PF25372"/>
    </source>
</evidence>
<sequence length="170" mass="18713">MVGLESLDLSKCGENVTDSGVMAISQLPSIRSLDLSWLINVTDISLFRIAIYCLELIEICLAGCKAITGSGLDAFAHHQTLESLDLSSCPNISWNDVECVGPTLMMIKILLLSKSIRTQMPEALRGLIQNMVSIILYCGWIKGIINLYGCNHGLFCFISQGEETMLAYYQ</sequence>
<accession>A0A2U1NCC5</accession>
<reference evidence="2 3" key="1">
    <citation type="journal article" date="2018" name="Mol. Plant">
        <title>The genome of Artemisia annua provides insight into the evolution of Asteraceae family and artemisinin biosynthesis.</title>
        <authorList>
            <person name="Shen Q."/>
            <person name="Zhang L."/>
            <person name="Liao Z."/>
            <person name="Wang S."/>
            <person name="Yan T."/>
            <person name="Shi P."/>
            <person name="Liu M."/>
            <person name="Fu X."/>
            <person name="Pan Q."/>
            <person name="Wang Y."/>
            <person name="Lv Z."/>
            <person name="Lu X."/>
            <person name="Zhang F."/>
            <person name="Jiang W."/>
            <person name="Ma Y."/>
            <person name="Chen M."/>
            <person name="Hao X."/>
            <person name="Li L."/>
            <person name="Tang Y."/>
            <person name="Lv G."/>
            <person name="Zhou Y."/>
            <person name="Sun X."/>
            <person name="Brodelius P.E."/>
            <person name="Rose J.K.C."/>
            <person name="Tang K."/>
        </authorList>
    </citation>
    <scope>NUCLEOTIDE SEQUENCE [LARGE SCALE GENOMIC DNA]</scope>
    <source>
        <strain evidence="3">cv. Huhao1</strain>
        <tissue evidence="2">Leaf</tissue>
    </source>
</reference>
<evidence type="ECO:0000313" key="2">
    <source>
        <dbReference type="EMBL" id="PWA71136.1"/>
    </source>
</evidence>
<protein>
    <submittedName>
        <fullName evidence="2">Leucine-rich repeat, cysteine-containing subtype</fullName>
    </submittedName>
</protein>
<dbReference type="STRING" id="35608.A0A2U1NCC5"/>
<dbReference type="SMART" id="SM00367">
    <property type="entry name" value="LRR_CC"/>
    <property type="match status" value="4"/>
</dbReference>
<organism evidence="2 3">
    <name type="scientific">Artemisia annua</name>
    <name type="common">Sweet wormwood</name>
    <dbReference type="NCBI Taxonomy" id="35608"/>
    <lineage>
        <taxon>Eukaryota</taxon>
        <taxon>Viridiplantae</taxon>
        <taxon>Streptophyta</taxon>
        <taxon>Embryophyta</taxon>
        <taxon>Tracheophyta</taxon>
        <taxon>Spermatophyta</taxon>
        <taxon>Magnoliopsida</taxon>
        <taxon>eudicotyledons</taxon>
        <taxon>Gunneridae</taxon>
        <taxon>Pentapetalae</taxon>
        <taxon>asterids</taxon>
        <taxon>campanulids</taxon>
        <taxon>Asterales</taxon>
        <taxon>Asteraceae</taxon>
        <taxon>Asteroideae</taxon>
        <taxon>Anthemideae</taxon>
        <taxon>Artemisiinae</taxon>
        <taxon>Artemisia</taxon>
    </lineage>
</organism>
<dbReference type="AlphaFoldDB" id="A0A2U1NCC5"/>
<dbReference type="Pfam" id="PF25372">
    <property type="entry name" value="DUF7885"/>
    <property type="match status" value="1"/>
</dbReference>
<dbReference type="PANTHER" id="PTHR13318">
    <property type="entry name" value="PARTNER OF PAIRED, ISOFORM B-RELATED"/>
    <property type="match status" value="1"/>
</dbReference>
<evidence type="ECO:0000313" key="3">
    <source>
        <dbReference type="Proteomes" id="UP000245207"/>
    </source>
</evidence>
<gene>
    <name evidence="2" type="ORF">CTI12_AA283460</name>
</gene>